<organism evidence="1 2">
    <name type="scientific">Portunus trituberculatus</name>
    <name type="common">Swimming crab</name>
    <name type="synonym">Neptunus trituberculatus</name>
    <dbReference type="NCBI Taxonomy" id="210409"/>
    <lineage>
        <taxon>Eukaryota</taxon>
        <taxon>Metazoa</taxon>
        <taxon>Ecdysozoa</taxon>
        <taxon>Arthropoda</taxon>
        <taxon>Crustacea</taxon>
        <taxon>Multicrustacea</taxon>
        <taxon>Malacostraca</taxon>
        <taxon>Eumalacostraca</taxon>
        <taxon>Eucarida</taxon>
        <taxon>Decapoda</taxon>
        <taxon>Pleocyemata</taxon>
        <taxon>Brachyura</taxon>
        <taxon>Eubrachyura</taxon>
        <taxon>Portunoidea</taxon>
        <taxon>Portunidae</taxon>
        <taxon>Portuninae</taxon>
        <taxon>Portunus</taxon>
    </lineage>
</organism>
<name>A0A5B7ICE7_PORTR</name>
<evidence type="ECO:0000313" key="1">
    <source>
        <dbReference type="EMBL" id="MPC83121.1"/>
    </source>
</evidence>
<sequence length="14" mass="1697">MRSLRVLRTSCMML</sequence>
<comment type="caution">
    <text evidence="1">The sequence shown here is derived from an EMBL/GenBank/DDBJ whole genome shotgun (WGS) entry which is preliminary data.</text>
</comment>
<gene>
    <name evidence="1" type="ORF">E2C01_077813</name>
</gene>
<dbReference type="Proteomes" id="UP000324222">
    <property type="component" value="Unassembled WGS sequence"/>
</dbReference>
<proteinExistence type="predicted"/>
<accession>A0A5B7ICE7</accession>
<protein>
    <submittedName>
        <fullName evidence="1">Uncharacterized protein</fullName>
    </submittedName>
</protein>
<dbReference type="EMBL" id="VSRR010061584">
    <property type="protein sequence ID" value="MPC83121.1"/>
    <property type="molecule type" value="Genomic_DNA"/>
</dbReference>
<reference evidence="1 2" key="1">
    <citation type="submission" date="2019-05" db="EMBL/GenBank/DDBJ databases">
        <title>Another draft genome of Portunus trituberculatus and its Hox gene families provides insights of decapod evolution.</title>
        <authorList>
            <person name="Jeong J.-H."/>
            <person name="Song I."/>
            <person name="Kim S."/>
            <person name="Choi T."/>
            <person name="Kim D."/>
            <person name="Ryu S."/>
            <person name="Kim W."/>
        </authorList>
    </citation>
    <scope>NUCLEOTIDE SEQUENCE [LARGE SCALE GENOMIC DNA]</scope>
    <source>
        <tissue evidence="1">Muscle</tissue>
    </source>
</reference>
<evidence type="ECO:0000313" key="2">
    <source>
        <dbReference type="Proteomes" id="UP000324222"/>
    </source>
</evidence>
<keyword evidence="2" id="KW-1185">Reference proteome</keyword>